<keyword evidence="4 6" id="KW-0539">Nucleus</keyword>
<dbReference type="OMA" id="MQNYLDK"/>
<dbReference type="GO" id="GO:0033204">
    <property type="term" value="F:ribonuclease P RNA binding"/>
    <property type="evidence" value="ECO:0007669"/>
    <property type="project" value="InterPro"/>
</dbReference>
<dbReference type="InterPro" id="IPR038085">
    <property type="entry name" value="Rnp2-like_sf"/>
</dbReference>
<dbReference type="Proteomes" id="UP000007266">
    <property type="component" value="Linkage group 9"/>
</dbReference>
<proteinExistence type="inferred from homology"/>
<dbReference type="HOGENOM" id="CLU_086710_2_1_1"/>
<gene>
    <name evidence="7" type="primary">AUGUSTUS-3.0.2_12619</name>
    <name evidence="7" type="ORF">TcasGA2_TC012619</name>
</gene>
<accession>D6WZ72</accession>
<comment type="similarity">
    <text evidence="1 6">Belongs to the eukaryotic/archaeal RNase P protein component 2 family.</text>
</comment>
<dbReference type="InParanoid" id="D6WZ72"/>
<dbReference type="EMBL" id="KQ971372">
    <property type="protein sequence ID" value="EFA10388.1"/>
    <property type="molecule type" value="Genomic_DNA"/>
</dbReference>
<name>D6WZ72_TRICA</name>
<evidence type="ECO:0000256" key="5">
    <source>
        <dbReference type="ARBA" id="ARBA00044198"/>
    </source>
</evidence>
<dbReference type="PANTHER" id="PTHR48414:SF1">
    <property type="entry name" value="POP5 HOMOLOG, RIBONUCLEASE P_MRP SUBUNIT"/>
    <property type="match status" value="1"/>
</dbReference>
<dbReference type="FunCoup" id="D6WZ72">
    <property type="interactions" value="543"/>
</dbReference>
<dbReference type="Gene3D" id="3.30.70.3250">
    <property type="entry name" value="Ribonuclease P, Pop5 subunit"/>
    <property type="match status" value="1"/>
</dbReference>
<sequence length="153" mass="17700">MVRHKNRYIIIEVTESPGDTRKPTNALKLNQNLLYRSIINMVQKLHGDFGVAACTAGFVLRYCNEKTRVAIIRCRHGPHKLVASSLPILKSIGTIDVHLNILYTGATMKHCFNFIQRYQQKKFDEFCVGLKTDEEKEELRREIMQLEPLLKMP</sequence>
<dbReference type="InterPro" id="IPR002759">
    <property type="entry name" value="Pop5/Rpp14/Rnp2-like"/>
</dbReference>
<dbReference type="GO" id="GO:0005655">
    <property type="term" value="C:nucleolar ribonuclease P complex"/>
    <property type="evidence" value="ECO:0000318"/>
    <property type="project" value="GO_Central"/>
</dbReference>
<dbReference type="KEGG" id="tca:663501"/>
<evidence type="ECO:0000313" key="8">
    <source>
        <dbReference type="Proteomes" id="UP000007266"/>
    </source>
</evidence>
<dbReference type="InterPro" id="IPR016819">
    <property type="entry name" value="RNase_P/MRP_POP5"/>
</dbReference>
<evidence type="ECO:0000256" key="4">
    <source>
        <dbReference type="ARBA" id="ARBA00023242"/>
    </source>
</evidence>
<dbReference type="GO" id="GO:0006364">
    <property type="term" value="P:rRNA processing"/>
    <property type="evidence" value="ECO:0000318"/>
    <property type="project" value="GO_Central"/>
</dbReference>
<evidence type="ECO:0000256" key="3">
    <source>
        <dbReference type="ARBA" id="ARBA00022694"/>
    </source>
</evidence>
<evidence type="ECO:0000256" key="1">
    <source>
        <dbReference type="ARBA" id="ARBA00010800"/>
    </source>
</evidence>
<dbReference type="GO" id="GO:0008033">
    <property type="term" value="P:tRNA processing"/>
    <property type="evidence" value="ECO:0000318"/>
    <property type="project" value="GO_Central"/>
</dbReference>
<dbReference type="OrthoDB" id="277888at2759"/>
<dbReference type="STRING" id="7070.D6WZ72"/>
<dbReference type="GO" id="GO:0000172">
    <property type="term" value="C:ribonuclease MRP complex"/>
    <property type="evidence" value="ECO:0000318"/>
    <property type="project" value="GO_Central"/>
</dbReference>
<dbReference type="PANTHER" id="PTHR48414">
    <property type="entry name" value="POP5 HOMOLOG, RIBONUCLEASE P_MRP SUBUNIT"/>
    <property type="match status" value="1"/>
</dbReference>
<organism evidence="7 8">
    <name type="scientific">Tribolium castaneum</name>
    <name type="common">Red flour beetle</name>
    <dbReference type="NCBI Taxonomy" id="7070"/>
    <lineage>
        <taxon>Eukaryota</taxon>
        <taxon>Metazoa</taxon>
        <taxon>Ecdysozoa</taxon>
        <taxon>Arthropoda</taxon>
        <taxon>Hexapoda</taxon>
        <taxon>Insecta</taxon>
        <taxon>Pterygota</taxon>
        <taxon>Neoptera</taxon>
        <taxon>Endopterygota</taxon>
        <taxon>Coleoptera</taxon>
        <taxon>Polyphaga</taxon>
        <taxon>Cucujiformia</taxon>
        <taxon>Tenebrionidae</taxon>
        <taxon>Tenebrionidae incertae sedis</taxon>
        <taxon>Tribolium</taxon>
    </lineage>
</organism>
<dbReference type="Pfam" id="PF01900">
    <property type="entry name" value="RNase_P_Rpp14"/>
    <property type="match status" value="1"/>
</dbReference>
<comment type="subcellular location">
    <subcellularLocation>
        <location evidence="6">Nucleus</location>
        <location evidence="6">Nucleolus</location>
    </subcellularLocation>
</comment>
<protein>
    <recommendedName>
        <fullName evidence="5 6">Ribonuclease P/MRP protein subunit POP5</fullName>
    </recommendedName>
</protein>
<reference evidence="7 8" key="1">
    <citation type="journal article" date="2008" name="Nature">
        <title>The genome of the model beetle and pest Tribolium castaneum.</title>
        <authorList>
            <consortium name="Tribolium Genome Sequencing Consortium"/>
            <person name="Richards S."/>
            <person name="Gibbs R.A."/>
            <person name="Weinstock G.M."/>
            <person name="Brown S.J."/>
            <person name="Denell R."/>
            <person name="Beeman R.W."/>
            <person name="Gibbs R."/>
            <person name="Beeman R.W."/>
            <person name="Brown S.J."/>
            <person name="Bucher G."/>
            <person name="Friedrich M."/>
            <person name="Grimmelikhuijzen C.J."/>
            <person name="Klingler M."/>
            <person name="Lorenzen M."/>
            <person name="Richards S."/>
            <person name="Roth S."/>
            <person name="Schroder R."/>
            <person name="Tautz D."/>
            <person name="Zdobnov E.M."/>
            <person name="Muzny D."/>
            <person name="Gibbs R.A."/>
            <person name="Weinstock G.M."/>
            <person name="Attaway T."/>
            <person name="Bell S."/>
            <person name="Buhay C.J."/>
            <person name="Chandrabose M.N."/>
            <person name="Chavez D."/>
            <person name="Clerk-Blankenburg K.P."/>
            <person name="Cree A."/>
            <person name="Dao M."/>
            <person name="Davis C."/>
            <person name="Chacko J."/>
            <person name="Dinh H."/>
            <person name="Dugan-Rocha S."/>
            <person name="Fowler G."/>
            <person name="Garner T.T."/>
            <person name="Garnes J."/>
            <person name="Gnirke A."/>
            <person name="Hawes A."/>
            <person name="Hernandez J."/>
            <person name="Hines S."/>
            <person name="Holder M."/>
            <person name="Hume J."/>
            <person name="Jhangiani S.N."/>
            <person name="Joshi V."/>
            <person name="Khan Z.M."/>
            <person name="Jackson L."/>
            <person name="Kovar C."/>
            <person name="Kowis A."/>
            <person name="Lee S."/>
            <person name="Lewis L.R."/>
            <person name="Margolis J."/>
            <person name="Morgan M."/>
            <person name="Nazareth L.V."/>
            <person name="Nguyen N."/>
            <person name="Okwuonu G."/>
            <person name="Parker D."/>
            <person name="Richards S."/>
            <person name="Ruiz S.J."/>
            <person name="Santibanez J."/>
            <person name="Savard J."/>
            <person name="Scherer S.E."/>
            <person name="Schneider B."/>
            <person name="Sodergren E."/>
            <person name="Tautz D."/>
            <person name="Vattahil S."/>
            <person name="Villasana D."/>
            <person name="White C.S."/>
            <person name="Wright R."/>
            <person name="Park Y."/>
            <person name="Beeman R.W."/>
            <person name="Lord J."/>
            <person name="Oppert B."/>
            <person name="Lorenzen M."/>
            <person name="Brown S."/>
            <person name="Wang L."/>
            <person name="Savard J."/>
            <person name="Tautz D."/>
            <person name="Richards S."/>
            <person name="Weinstock G."/>
            <person name="Gibbs R.A."/>
            <person name="Liu Y."/>
            <person name="Worley K."/>
            <person name="Weinstock G."/>
            <person name="Elsik C.G."/>
            <person name="Reese J.T."/>
            <person name="Elhaik E."/>
            <person name="Landan G."/>
            <person name="Graur D."/>
            <person name="Arensburger P."/>
            <person name="Atkinson P."/>
            <person name="Beeman R.W."/>
            <person name="Beidler J."/>
            <person name="Brown S.J."/>
            <person name="Demuth J.P."/>
            <person name="Drury D.W."/>
            <person name="Du Y.Z."/>
            <person name="Fujiwara H."/>
            <person name="Lorenzen M."/>
            <person name="Maselli V."/>
            <person name="Osanai M."/>
            <person name="Park Y."/>
            <person name="Robertson H.M."/>
            <person name="Tu Z."/>
            <person name="Wang J.J."/>
            <person name="Wang S."/>
            <person name="Richards S."/>
            <person name="Song H."/>
            <person name="Zhang L."/>
            <person name="Sodergren E."/>
            <person name="Werner D."/>
            <person name="Stanke M."/>
            <person name="Morgenstern B."/>
            <person name="Solovyev V."/>
            <person name="Kosarev P."/>
            <person name="Brown G."/>
            <person name="Chen H.C."/>
            <person name="Ermolaeva O."/>
            <person name="Hlavina W."/>
            <person name="Kapustin Y."/>
            <person name="Kiryutin B."/>
            <person name="Kitts P."/>
            <person name="Maglott D."/>
            <person name="Pruitt K."/>
            <person name="Sapojnikov V."/>
            <person name="Souvorov A."/>
            <person name="Mackey A.J."/>
            <person name="Waterhouse R.M."/>
            <person name="Wyder S."/>
            <person name="Zdobnov E.M."/>
            <person name="Zdobnov E.M."/>
            <person name="Wyder S."/>
            <person name="Kriventseva E.V."/>
            <person name="Kadowaki T."/>
            <person name="Bork P."/>
            <person name="Aranda M."/>
            <person name="Bao R."/>
            <person name="Beermann A."/>
            <person name="Berns N."/>
            <person name="Bolognesi R."/>
            <person name="Bonneton F."/>
            <person name="Bopp D."/>
            <person name="Brown S.J."/>
            <person name="Bucher G."/>
            <person name="Butts T."/>
            <person name="Chaumot A."/>
            <person name="Denell R.E."/>
            <person name="Ferrier D.E."/>
            <person name="Friedrich M."/>
            <person name="Gordon C.M."/>
            <person name="Jindra M."/>
            <person name="Klingler M."/>
            <person name="Lan Q."/>
            <person name="Lattorff H.M."/>
            <person name="Laudet V."/>
            <person name="von Levetsow C."/>
            <person name="Liu Z."/>
            <person name="Lutz R."/>
            <person name="Lynch J.A."/>
            <person name="da Fonseca R.N."/>
            <person name="Posnien N."/>
            <person name="Reuter R."/>
            <person name="Roth S."/>
            <person name="Savard J."/>
            <person name="Schinko J.B."/>
            <person name="Schmitt C."/>
            <person name="Schoppmeier M."/>
            <person name="Schroder R."/>
            <person name="Shippy T.D."/>
            <person name="Simonnet F."/>
            <person name="Marques-Souza H."/>
            <person name="Tautz D."/>
            <person name="Tomoyasu Y."/>
            <person name="Trauner J."/>
            <person name="Van der Zee M."/>
            <person name="Vervoort M."/>
            <person name="Wittkopp N."/>
            <person name="Wimmer E.A."/>
            <person name="Yang X."/>
            <person name="Jones A.K."/>
            <person name="Sattelle D.B."/>
            <person name="Ebert P.R."/>
            <person name="Nelson D."/>
            <person name="Scott J.G."/>
            <person name="Beeman R.W."/>
            <person name="Muthukrishnan S."/>
            <person name="Kramer K.J."/>
            <person name="Arakane Y."/>
            <person name="Beeman R.W."/>
            <person name="Zhu Q."/>
            <person name="Hogenkamp D."/>
            <person name="Dixit R."/>
            <person name="Oppert B."/>
            <person name="Jiang H."/>
            <person name="Zou Z."/>
            <person name="Marshall J."/>
            <person name="Elpidina E."/>
            <person name="Vinokurov K."/>
            <person name="Oppert C."/>
            <person name="Zou Z."/>
            <person name="Evans J."/>
            <person name="Lu Z."/>
            <person name="Zhao P."/>
            <person name="Sumathipala N."/>
            <person name="Altincicek B."/>
            <person name="Vilcinskas A."/>
            <person name="Williams M."/>
            <person name="Hultmark D."/>
            <person name="Hetru C."/>
            <person name="Jiang H."/>
            <person name="Grimmelikhuijzen C.J."/>
            <person name="Hauser F."/>
            <person name="Cazzamali G."/>
            <person name="Williamson M."/>
            <person name="Park Y."/>
            <person name="Li B."/>
            <person name="Tanaka Y."/>
            <person name="Predel R."/>
            <person name="Neupert S."/>
            <person name="Schachtner J."/>
            <person name="Verleyen P."/>
            <person name="Raible F."/>
            <person name="Bork P."/>
            <person name="Friedrich M."/>
            <person name="Walden K.K."/>
            <person name="Robertson H.M."/>
            <person name="Angeli S."/>
            <person name="Foret S."/>
            <person name="Bucher G."/>
            <person name="Schuetz S."/>
            <person name="Maleszka R."/>
            <person name="Wimmer E.A."/>
            <person name="Beeman R.W."/>
            <person name="Lorenzen M."/>
            <person name="Tomoyasu Y."/>
            <person name="Miller S.C."/>
            <person name="Grossmann D."/>
            <person name="Bucher G."/>
        </authorList>
    </citation>
    <scope>NUCLEOTIDE SEQUENCE [LARGE SCALE GENOMIC DNA]</scope>
    <source>
        <strain evidence="7 8">Georgia GA2</strain>
    </source>
</reference>
<keyword evidence="8" id="KW-1185">Reference proteome</keyword>
<evidence type="ECO:0000256" key="6">
    <source>
        <dbReference type="PIRNR" id="PIRNR023803"/>
    </source>
</evidence>
<dbReference type="PIRSF" id="PIRSF023803">
    <property type="entry name" value="Ribonuclease_P_prd"/>
    <property type="match status" value="1"/>
</dbReference>
<dbReference type="PhylomeDB" id="D6WZ72"/>
<dbReference type="SUPFAM" id="SSF160350">
    <property type="entry name" value="Rnp2-like"/>
    <property type="match status" value="1"/>
</dbReference>
<keyword evidence="3 6" id="KW-0819">tRNA processing</keyword>
<dbReference type="AlphaFoldDB" id="D6WZ72"/>
<evidence type="ECO:0000313" key="7">
    <source>
        <dbReference type="EMBL" id="EFA10388.1"/>
    </source>
</evidence>
<evidence type="ECO:0000256" key="2">
    <source>
        <dbReference type="ARBA" id="ARBA00022552"/>
    </source>
</evidence>
<comment type="function">
    <text evidence="6">Component of ribonuclease P, a protein complex that generates mature tRNA molecules by cleaving their 5'-ends.</text>
</comment>
<dbReference type="eggNOG" id="KOG4639">
    <property type="taxonomic scope" value="Eukaryota"/>
</dbReference>
<reference evidence="7 8" key="2">
    <citation type="journal article" date="2010" name="Nucleic Acids Res.">
        <title>BeetleBase in 2010: revisions to provide comprehensive genomic information for Tribolium castaneum.</title>
        <authorList>
            <person name="Kim H.S."/>
            <person name="Murphy T."/>
            <person name="Xia J."/>
            <person name="Caragea D."/>
            <person name="Park Y."/>
            <person name="Beeman R.W."/>
            <person name="Lorenzen M.D."/>
            <person name="Butcher S."/>
            <person name="Manak J.R."/>
            <person name="Brown S.J."/>
        </authorList>
    </citation>
    <scope>GENOME REANNOTATION</scope>
    <source>
        <strain evidence="7 8">Georgia GA2</strain>
    </source>
</reference>
<keyword evidence="2" id="KW-0698">rRNA processing</keyword>
<dbReference type="GO" id="GO:0001682">
    <property type="term" value="P:tRNA 5'-leader removal"/>
    <property type="evidence" value="ECO:0007669"/>
    <property type="project" value="InterPro"/>
</dbReference>